<feature type="binding site" evidence="15">
    <location>
        <position position="255"/>
    </location>
    <ligand>
        <name>Mg(2+)</name>
        <dbReference type="ChEBI" id="CHEBI:18420"/>
        <label>1</label>
    </ligand>
</feature>
<sequence length="288" mass="32150">MKVVVLMGGRSYEREISLKTGEAILRALRQLGHEAVPLDVTEDLCQRLLEIKPDKVFIALHGPYGEDGRVQAVLDLLGIPYVGSGVLASALAMDKDFTKKILAFHGIPVPRWIAVKRNAPFRWNLFPAVVKPADQGSSIGLHVVEKEEDLTLALEEVWKVSQKALIEEFIQGKDVTVGILKDKPLPPIEIRPKKGVYDYESKYTKGMTEYVFVEDPSVVEKLQEIALKVHTLLELKDMSRIDFRLSDDGTPYVLEVNTIPGMTELSLFPMACNKAGIDFAQMVHILLS</sequence>
<dbReference type="Proteomes" id="UP000002043">
    <property type="component" value="Chromosome"/>
</dbReference>
<dbReference type="GO" id="GO:0005737">
    <property type="term" value="C:cytoplasm"/>
    <property type="evidence" value="ECO:0007669"/>
    <property type="project" value="UniProtKB-SubCell"/>
</dbReference>
<dbReference type="Pfam" id="PF07478">
    <property type="entry name" value="Dala_Dala_lig_C"/>
    <property type="match status" value="1"/>
</dbReference>
<accession>D3SPD5</accession>
<dbReference type="KEGG" id="tal:Thal_0387"/>
<dbReference type="Pfam" id="PF01820">
    <property type="entry name" value="Dala_Dala_lig_N"/>
    <property type="match status" value="1"/>
</dbReference>
<dbReference type="PROSITE" id="PS50975">
    <property type="entry name" value="ATP_GRASP"/>
    <property type="match status" value="1"/>
</dbReference>
<organism evidence="18 19">
    <name type="scientific">Thermocrinis albus (strain DSM 14484 / JCM 11386 / HI 11/12)</name>
    <dbReference type="NCBI Taxonomy" id="638303"/>
    <lineage>
        <taxon>Bacteria</taxon>
        <taxon>Pseudomonadati</taxon>
        <taxon>Aquificota</taxon>
        <taxon>Aquificia</taxon>
        <taxon>Aquificales</taxon>
        <taxon>Aquificaceae</taxon>
        <taxon>Thermocrinis</taxon>
    </lineage>
</organism>
<evidence type="ECO:0000256" key="16">
    <source>
        <dbReference type="PROSITE-ProRule" id="PRU00409"/>
    </source>
</evidence>
<dbReference type="AlphaFoldDB" id="D3SPD5"/>
<dbReference type="InterPro" id="IPR000291">
    <property type="entry name" value="D-Ala_lig_Van_CS"/>
</dbReference>
<evidence type="ECO:0000256" key="7">
    <source>
        <dbReference type="ARBA" id="ARBA00022741"/>
    </source>
</evidence>
<evidence type="ECO:0000256" key="9">
    <source>
        <dbReference type="ARBA" id="ARBA00022960"/>
    </source>
</evidence>
<dbReference type="EC" id="6.3.2.4" evidence="4 13"/>
<evidence type="ECO:0000256" key="12">
    <source>
        <dbReference type="ARBA" id="ARBA00047614"/>
    </source>
</evidence>
<dbReference type="GO" id="GO:0071555">
    <property type="term" value="P:cell wall organization"/>
    <property type="evidence" value="ECO:0007669"/>
    <property type="project" value="UniProtKB-KW"/>
</dbReference>
<dbReference type="HAMAP" id="MF_00047">
    <property type="entry name" value="Dala_Dala_lig"/>
    <property type="match status" value="1"/>
</dbReference>
<dbReference type="InterPro" id="IPR011127">
    <property type="entry name" value="Dala_Dala_lig_N"/>
</dbReference>
<keyword evidence="8 16" id="KW-0067">ATP-binding</keyword>
<comment type="subcellular location">
    <subcellularLocation>
        <location evidence="2 13">Cytoplasm</location>
    </subcellularLocation>
</comment>
<proteinExistence type="inferred from homology"/>
<gene>
    <name evidence="13" type="primary">ddl</name>
    <name evidence="18" type="ordered locus">Thal_0387</name>
</gene>
<dbReference type="GO" id="GO:0008360">
    <property type="term" value="P:regulation of cell shape"/>
    <property type="evidence" value="ECO:0007669"/>
    <property type="project" value="UniProtKB-KW"/>
</dbReference>
<dbReference type="InterPro" id="IPR005905">
    <property type="entry name" value="D_ala_D_ala"/>
</dbReference>
<protein>
    <recommendedName>
        <fullName evidence="4 13">D-alanine--D-alanine ligase</fullName>
        <ecNumber evidence="4 13">6.3.2.4</ecNumber>
    </recommendedName>
    <alternativeName>
        <fullName evidence="13">D-Ala-D-Ala ligase</fullName>
    </alternativeName>
    <alternativeName>
        <fullName evidence="13">D-alanylalanine synthetase</fullName>
    </alternativeName>
</protein>
<dbReference type="Gene3D" id="3.40.50.20">
    <property type="match status" value="1"/>
</dbReference>
<comment type="similarity">
    <text evidence="3 13">Belongs to the D-alanine--D-alanine ligase family.</text>
</comment>
<dbReference type="eggNOG" id="COG1181">
    <property type="taxonomic scope" value="Bacteria"/>
</dbReference>
<keyword evidence="11 13" id="KW-0961">Cell wall biogenesis/degradation</keyword>
<evidence type="ECO:0000256" key="5">
    <source>
        <dbReference type="ARBA" id="ARBA00022490"/>
    </source>
</evidence>
<feature type="binding site" evidence="15">
    <location>
        <position position="255"/>
    </location>
    <ligand>
        <name>Mg(2+)</name>
        <dbReference type="ChEBI" id="CHEBI:18420"/>
        <label>2</label>
    </ligand>
</feature>
<name>D3SPD5_THEAH</name>
<dbReference type="STRING" id="638303.Thal_0387"/>
<keyword evidence="5 13" id="KW-0963">Cytoplasm</keyword>
<feature type="active site" evidence="14">
    <location>
        <position position="266"/>
    </location>
</feature>
<evidence type="ECO:0000256" key="2">
    <source>
        <dbReference type="ARBA" id="ARBA00004496"/>
    </source>
</evidence>
<keyword evidence="7 16" id="KW-0547">Nucleotide-binding</keyword>
<keyword evidence="15" id="KW-0479">Metal-binding</keyword>
<feature type="binding site" evidence="15">
    <location>
        <position position="242"/>
    </location>
    <ligand>
        <name>Mg(2+)</name>
        <dbReference type="ChEBI" id="CHEBI:18420"/>
        <label>1</label>
    </ligand>
</feature>
<dbReference type="RefSeq" id="WP_012991429.1">
    <property type="nucleotide sequence ID" value="NC_013894.1"/>
</dbReference>
<dbReference type="EMBL" id="CP001931">
    <property type="protein sequence ID" value="ADC89022.1"/>
    <property type="molecule type" value="Genomic_DNA"/>
</dbReference>
<evidence type="ECO:0000256" key="11">
    <source>
        <dbReference type="ARBA" id="ARBA00023316"/>
    </source>
</evidence>
<evidence type="ECO:0000256" key="14">
    <source>
        <dbReference type="PIRSR" id="PIRSR039102-1"/>
    </source>
</evidence>
<evidence type="ECO:0000259" key="17">
    <source>
        <dbReference type="PROSITE" id="PS50975"/>
    </source>
</evidence>
<reference evidence="19" key="1">
    <citation type="journal article" date="2010" name="Stand. Genomic Sci.">
        <title>Complete genome sequence of Thermocrinis albus type strain (HI 11/12T).</title>
        <authorList>
            <person name="Wirth R."/>
            <person name="Sikorski J."/>
            <person name="Brambilla E."/>
            <person name="Misra M."/>
            <person name="Lapidus A."/>
            <person name="Copeland A."/>
            <person name="Nolan M."/>
            <person name="Lucas S."/>
            <person name="Chen F."/>
            <person name="Tice H."/>
            <person name="Cheng J.F."/>
            <person name="Han C."/>
            <person name="Detter J.C."/>
            <person name="Tapia R."/>
            <person name="Bruce D."/>
            <person name="Goodwin L."/>
            <person name="Pitluck S."/>
            <person name="Pati A."/>
            <person name="Anderson I."/>
            <person name="Ivanova N."/>
            <person name="Mavromatis K."/>
            <person name="Mikhailova N."/>
            <person name="Chen A."/>
            <person name="Palaniappan K."/>
            <person name="Bilek Y."/>
            <person name="Hader T."/>
            <person name="Land M."/>
            <person name="Hauser L."/>
            <person name="Chang Y.J."/>
            <person name="Jeffries C.D."/>
            <person name="Tindall B.J."/>
            <person name="Rohde M."/>
            <person name="Goker M."/>
            <person name="Bristow J."/>
            <person name="Eisen J.A."/>
            <person name="Markowitz V."/>
            <person name="Hugenholtz P."/>
            <person name="Kyrpides N.C."/>
            <person name="Klenk H.P."/>
        </authorList>
    </citation>
    <scope>NUCLEOTIDE SEQUENCE [LARGE SCALE GENOMIC DNA]</scope>
    <source>
        <strain evidence="19">DSM 14484 / JCM 11386 / HI 11/12</strain>
    </source>
</reference>
<comment type="cofactor">
    <cofactor evidence="1">
        <name>Mn(2+)</name>
        <dbReference type="ChEBI" id="CHEBI:29035"/>
    </cofactor>
</comment>
<dbReference type="GO" id="GO:0046872">
    <property type="term" value="F:metal ion binding"/>
    <property type="evidence" value="ECO:0007669"/>
    <property type="project" value="UniProtKB-KW"/>
</dbReference>
<evidence type="ECO:0000313" key="19">
    <source>
        <dbReference type="Proteomes" id="UP000002043"/>
    </source>
</evidence>
<keyword evidence="15" id="KW-0464">Manganese</keyword>
<evidence type="ECO:0000256" key="6">
    <source>
        <dbReference type="ARBA" id="ARBA00022598"/>
    </source>
</evidence>
<keyword evidence="10 13" id="KW-0573">Peptidoglycan synthesis</keyword>
<dbReference type="PROSITE" id="PS00843">
    <property type="entry name" value="DALA_DALA_LIGASE_1"/>
    <property type="match status" value="1"/>
</dbReference>
<evidence type="ECO:0000256" key="13">
    <source>
        <dbReference type="HAMAP-Rule" id="MF_00047"/>
    </source>
</evidence>
<keyword evidence="6 13" id="KW-0436">Ligase</keyword>
<keyword evidence="19" id="KW-1185">Reference proteome</keyword>
<evidence type="ECO:0000256" key="3">
    <source>
        <dbReference type="ARBA" id="ARBA00010871"/>
    </source>
</evidence>
<dbReference type="HOGENOM" id="CLU_039268_2_0_0"/>
<evidence type="ECO:0000256" key="10">
    <source>
        <dbReference type="ARBA" id="ARBA00022984"/>
    </source>
</evidence>
<dbReference type="SUPFAM" id="SSF52440">
    <property type="entry name" value="PreATP-grasp domain"/>
    <property type="match status" value="1"/>
</dbReference>
<dbReference type="GO" id="GO:0005524">
    <property type="term" value="F:ATP binding"/>
    <property type="evidence" value="ECO:0007669"/>
    <property type="project" value="UniProtKB-UniRule"/>
</dbReference>
<evidence type="ECO:0000256" key="15">
    <source>
        <dbReference type="PIRSR" id="PIRSR039102-3"/>
    </source>
</evidence>
<dbReference type="PIRSF" id="PIRSF039102">
    <property type="entry name" value="Ddl/VanB"/>
    <property type="match status" value="1"/>
</dbReference>
<comment type="function">
    <text evidence="13">Cell wall formation.</text>
</comment>
<dbReference type="InterPro" id="IPR016185">
    <property type="entry name" value="PreATP-grasp_dom_sf"/>
</dbReference>
<dbReference type="PANTHER" id="PTHR23132:SF23">
    <property type="entry name" value="D-ALANINE--D-ALANINE LIGASE B"/>
    <property type="match status" value="1"/>
</dbReference>
<evidence type="ECO:0000256" key="8">
    <source>
        <dbReference type="ARBA" id="ARBA00022840"/>
    </source>
</evidence>
<keyword evidence="15" id="KW-0460">Magnesium</keyword>
<dbReference type="InterPro" id="IPR011095">
    <property type="entry name" value="Dala_Dala_lig_C"/>
</dbReference>
<keyword evidence="9 13" id="KW-0133">Cell shape</keyword>
<dbReference type="NCBIfam" id="NF002378">
    <property type="entry name" value="PRK01372.1"/>
    <property type="match status" value="1"/>
</dbReference>
<evidence type="ECO:0000256" key="4">
    <source>
        <dbReference type="ARBA" id="ARBA00012216"/>
    </source>
</evidence>
<feature type="binding site" evidence="15">
    <location>
        <position position="257"/>
    </location>
    <ligand>
        <name>Mg(2+)</name>
        <dbReference type="ChEBI" id="CHEBI:18420"/>
        <label>2</label>
    </ligand>
</feature>
<dbReference type="OrthoDB" id="9813261at2"/>
<dbReference type="SUPFAM" id="SSF56059">
    <property type="entry name" value="Glutathione synthetase ATP-binding domain-like"/>
    <property type="match status" value="1"/>
</dbReference>
<comment type="cofactor">
    <cofactor evidence="15">
        <name>Mg(2+)</name>
        <dbReference type="ChEBI" id="CHEBI:18420"/>
    </cofactor>
    <cofactor evidence="15">
        <name>Mn(2+)</name>
        <dbReference type="ChEBI" id="CHEBI:29035"/>
    </cofactor>
    <text evidence="15">Binds 2 magnesium or manganese ions per subunit.</text>
</comment>
<dbReference type="UniPathway" id="UPA00219"/>
<dbReference type="PROSITE" id="PS00844">
    <property type="entry name" value="DALA_DALA_LIGASE_2"/>
    <property type="match status" value="1"/>
</dbReference>
<evidence type="ECO:0000256" key="1">
    <source>
        <dbReference type="ARBA" id="ARBA00001936"/>
    </source>
</evidence>
<dbReference type="PANTHER" id="PTHR23132">
    <property type="entry name" value="D-ALANINE--D-ALANINE LIGASE"/>
    <property type="match status" value="1"/>
</dbReference>
<evidence type="ECO:0000313" key="18">
    <source>
        <dbReference type="EMBL" id="ADC89022.1"/>
    </source>
</evidence>
<dbReference type="Gene3D" id="3.30.1490.20">
    <property type="entry name" value="ATP-grasp fold, A domain"/>
    <property type="match status" value="1"/>
</dbReference>
<dbReference type="Gene3D" id="3.30.470.20">
    <property type="entry name" value="ATP-grasp fold, B domain"/>
    <property type="match status" value="1"/>
</dbReference>
<dbReference type="InterPro" id="IPR011761">
    <property type="entry name" value="ATP-grasp"/>
</dbReference>
<dbReference type="GO" id="GO:0009252">
    <property type="term" value="P:peptidoglycan biosynthetic process"/>
    <property type="evidence" value="ECO:0007669"/>
    <property type="project" value="UniProtKB-UniRule"/>
</dbReference>
<feature type="active site" evidence="14">
    <location>
        <position position="137"/>
    </location>
</feature>
<dbReference type="GO" id="GO:0008716">
    <property type="term" value="F:D-alanine-D-alanine ligase activity"/>
    <property type="evidence" value="ECO:0007669"/>
    <property type="project" value="UniProtKB-UniRule"/>
</dbReference>
<comment type="pathway">
    <text evidence="13">Cell wall biogenesis; peptidoglycan biosynthesis.</text>
</comment>
<feature type="domain" description="ATP-grasp" evidence="17">
    <location>
        <begin position="99"/>
        <end position="288"/>
    </location>
</feature>
<dbReference type="NCBIfam" id="TIGR01205">
    <property type="entry name" value="D_ala_D_alaTIGR"/>
    <property type="match status" value="1"/>
</dbReference>
<comment type="catalytic activity">
    <reaction evidence="12 13">
        <text>2 D-alanine + ATP = D-alanyl-D-alanine + ADP + phosphate + H(+)</text>
        <dbReference type="Rhea" id="RHEA:11224"/>
        <dbReference type="ChEBI" id="CHEBI:15378"/>
        <dbReference type="ChEBI" id="CHEBI:30616"/>
        <dbReference type="ChEBI" id="CHEBI:43474"/>
        <dbReference type="ChEBI" id="CHEBI:57416"/>
        <dbReference type="ChEBI" id="CHEBI:57822"/>
        <dbReference type="ChEBI" id="CHEBI:456216"/>
        <dbReference type="EC" id="6.3.2.4"/>
    </reaction>
</comment>
<dbReference type="InterPro" id="IPR013815">
    <property type="entry name" value="ATP_grasp_subdomain_1"/>
</dbReference>
<feature type="active site" evidence="14">
    <location>
        <position position="13"/>
    </location>
</feature>